<dbReference type="Proteomes" id="UP000828390">
    <property type="component" value="Unassembled WGS sequence"/>
</dbReference>
<name>A0A9D4L6N5_DREPO</name>
<dbReference type="AlphaFoldDB" id="A0A9D4L6N5"/>
<reference evidence="1" key="1">
    <citation type="journal article" date="2019" name="bioRxiv">
        <title>The Genome of the Zebra Mussel, Dreissena polymorpha: A Resource for Invasive Species Research.</title>
        <authorList>
            <person name="McCartney M.A."/>
            <person name="Auch B."/>
            <person name="Kono T."/>
            <person name="Mallez S."/>
            <person name="Zhang Y."/>
            <person name="Obille A."/>
            <person name="Becker A."/>
            <person name="Abrahante J.E."/>
            <person name="Garbe J."/>
            <person name="Badalamenti J.P."/>
            <person name="Herman A."/>
            <person name="Mangelson H."/>
            <person name="Liachko I."/>
            <person name="Sullivan S."/>
            <person name="Sone E.D."/>
            <person name="Koren S."/>
            <person name="Silverstein K.A.T."/>
            <person name="Beckman K.B."/>
            <person name="Gohl D.M."/>
        </authorList>
    </citation>
    <scope>NUCLEOTIDE SEQUENCE</scope>
    <source>
        <strain evidence="1">Duluth1</strain>
        <tissue evidence="1">Whole animal</tissue>
    </source>
</reference>
<accession>A0A9D4L6N5</accession>
<organism evidence="1 2">
    <name type="scientific">Dreissena polymorpha</name>
    <name type="common">Zebra mussel</name>
    <name type="synonym">Mytilus polymorpha</name>
    <dbReference type="NCBI Taxonomy" id="45954"/>
    <lineage>
        <taxon>Eukaryota</taxon>
        <taxon>Metazoa</taxon>
        <taxon>Spiralia</taxon>
        <taxon>Lophotrochozoa</taxon>
        <taxon>Mollusca</taxon>
        <taxon>Bivalvia</taxon>
        <taxon>Autobranchia</taxon>
        <taxon>Heteroconchia</taxon>
        <taxon>Euheterodonta</taxon>
        <taxon>Imparidentia</taxon>
        <taxon>Neoheterodontei</taxon>
        <taxon>Myida</taxon>
        <taxon>Dreissenoidea</taxon>
        <taxon>Dreissenidae</taxon>
        <taxon>Dreissena</taxon>
    </lineage>
</organism>
<comment type="caution">
    <text evidence="1">The sequence shown here is derived from an EMBL/GenBank/DDBJ whole genome shotgun (WGS) entry which is preliminary data.</text>
</comment>
<evidence type="ECO:0000313" key="1">
    <source>
        <dbReference type="EMBL" id="KAH3851547.1"/>
    </source>
</evidence>
<proteinExistence type="predicted"/>
<gene>
    <name evidence="1" type="ORF">DPMN_094029</name>
</gene>
<protein>
    <submittedName>
        <fullName evidence="1">Uncharacterized protein</fullName>
    </submittedName>
</protein>
<keyword evidence="2" id="KW-1185">Reference proteome</keyword>
<evidence type="ECO:0000313" key="2">
    <source>
        <dbReference type="Proteomes" id="UP000828390"/>
    </source>
</evidence>
<sequence length="60" mass="6380">MIGIVPGTVSPQVSVALKFKVTVVPDRSENGKVMLLVVVVTEPEKTIYDCCAINSSSELS</sequence>
<dbReference type="EMBL" id="JAIWYP010000003">
    <property type="protein sequence ID" value="KAH3851547.1"/>
    <property type="molecule type" value="Genomic_DNA"/>
</dbReference>
<reference evidence="1" key="2">
    <citation type="submission" date="2020-11" db="EMBL/GenBank/DDBJ databases">
        <authorList>
            <person name="McCartney M.A."/>
            <person name="Auch B."/>
            <person name="Kono T."/>
            <person name="Mallez S."/>
            <person name="Becker A."/>
            <person name="Gohl D.M."/>
            <person name="Silverstein K.A.T."/>
            <person name="Koren S."/>
            <person name="Bechman K.B."/>
            <person name="Herman A."/>
            <person name="Abrahante J.E."/>
            <person name="Garbe J."/>
        </authorList>
    </citation>
    <scope>NUCLEOTIDE SEQUENCE</scope>
    <source>
        <strain evidence="1">Duluth1</strain>
        <tissue evidence="1">Whole animal</tissue>
    </source>
</reference>